<dbReference type="EMBL" id="JAVSKO010000004">
    <property type="protein sequence ID" value="MDT3468654.1"/>
    <property type="molecule type" value="Genomic_DNA"/>
</dbReference>
<proteinExistence type="predicted"/>
<dbReference type="Proteomes" id="UP001251948">
    <property type="component" value="Unassembled WGS sequence"/>
</dbReference>
<keyword evidence="1" id="KW-0472">Membrane</keyword>
<accession>A0AAJ2JEW5</accession>
<sequence>MCLLSTDWGNVADWAAVVVAAGAALAAIVVGLIAAIATFSAVFVAMKTSRDGIAEARRIRDEEARDAERSVQEARKHEGEVQRLRTIARAVTFDFELFQLGGMLHEIRTQLYSGRFGDNSITALRFVTDEMPKDQLSMLTRFAGEVDAFGVDGASKLLIALSTWSNFKVAPSHQSISAHTRPEADLLLARIKDALETQLKLLREAREVTRAWAAHVRTNAPATYW</sequence>
<evidence type="ECO:0000313" key="3">
    <source>
        <dbReference type="Proteomes" id="UP001251948"/>
    </source>
</evidence>
<dbReference type="RefSeq" id="WP_312562340.1">
    <property type="nucleotide sequence ID" value="NZ_JAVSKO010000004.1"/>
</dbReference>
<evidence type="ECO:0000313" key="2">
    <source>
        <dbReference type="EMBL" id="MDT3468654.1"/>
    </source>
</evidence>
<organism evidence="2 3">
    <name type="scientific">Stenotrophomonas maltophilia</name>
    <name type="common">Pseudomonas maltophilia</name>
    <name type="synonym">Xanthomonas maltophilia</name>
    <dbReference type="NCBI Taxonomy" id="40324"/>
    <lineage>
        <taxon>Bacteria</taxon>
        <taxon>Pseudomonadati</taxon>
        <taxon>Pseudomonadota</taxon>
        <taxon>Gammaproteobacteria</taxon>
        <taxon>Lysobacterales</taxon>
        <taxon>Lysobacteraceae</taxon>
        <taxon>Stenotrophomonas</taxon>
        <taxon>Stenotrophomonas maltophilia group</taxon>
    </lineage>
</organism>
<gene>
    <name evidence="2" type="ORF">ROV92_11720</name>
</gene>
<dbReference type="AlphaFoldDB" id="A0AAJ2JEW5"/>
<name>A0AAJ2JEW5_STEMA</name>
<protein>
    <submittedName>
        <fullName evidence="2">Uncharacterized protein</fullName>
    </submittedName>
</protein>
<comment type="caution">
    <text evidence="2">The sequence shown here is derived from an EMBL/GenBank/DDBJ whole genome shotgun (WGS) entry which is preliminary data.</text>
</comment>
<feature type="transmembrane region" description="Helical" evidence="1">
    <location>
        <begin position="14"/>
        <end position="44"/>
    </location>
</feature>
<evidence type="ECO:0000256" key="1">
    <source>
        <dbReference type="SAM" id="Phobius"/>
    </source>
</evidence>
<keyword evidence="1" id="KW-1133">Transmembrane helix</keyword>
<keyword evidence="1" id="KW-0812">Transmembrane</keyword>
<reference evidence="2" key="1">
    <citation type="submission" date="2023-07" db="EMBL/GenBank/DDBJ databases">
        <title>Comparative genomics of clinical Stenotrophomonas maltophilia isolates reveals regions of diversity which correlate with colonization and persistence in vivo.</title>
        <authorList>
            <person name="Mcdaniel M.S."/>
            <person name="Swords W.E."/>
            <person name="Sumpter N.A."/>
            <person name="Lindgren N.R."/>
            <person name="Billiot C.E."/>
        </authorList>
    </citation>
    <scope>NUCLEOTIDE SEQUENCE</scope>
    <source>
        <strain evidence="2">Ism4</strain>
    </source>
</reference>